<name>Q231I9_TETTS</name>
<dbReference type="Proteomes" id="UP000009168">
    <property type="component" value="Unassembled WGS sequence"/>
</dbReference>
<reference evidence="2" key="1">
    <citation type="journal article" date="2006" name="PLoS Biol.">
        <title>Macronuclear genome sequence of the ciliate Tetrahymena thermophila, a model eukaryote.</title>
        <authorList>
            <person name="Eisen J.A."/>
            <person name="Coyne R.S."/>
            <person name="Wu M."/>
            <person name="Wu D."/>
            <person name="Thiagarajan M."/>
            <person name="Wortman J.R."/>
            <person name="Badger J.H."/>
            <person name="Ren Q."/>
            <person name="Amedeo P."/>
            <person name="Jones K.M."/>
            <person name="Tallon L.J."/>
            <person name="Delcher A.L."/>
            <person name="Salzberg S.L."/>
            <person name="Silva J.C."/>
            <person name="Haas B.J."/>
            <person name="Majoros W.H."/>
            <person name="Farzad M."/>
            <person name="Carlton J.M."/>
            <person name="Smith R.K. Jr."/>
            <person name="Garg J."/>
            <person name="Pearlman R.E."/>
            <person name="Karrer K.M."/>
            <person name="Sun L."/>
            <person name="Manning G."/>
            <person name="Elde N.C."/>
            <person name="Turkewitz A.P."/>
            <person name="Asai D.J."/>
            <person name="Wilkes D.E."/>
            <person name="Wang Y."/>
            <person name="Cai H."/>
            <person name="Collins K."/>
            <person name="Stewart B.A."/>
            <person name="Lee S.R."/>
            <person name="Wilamowska K."/>
            <person name="Weinberg Z."/>
            <person name="Ruzzo W.L."/>
            <person name="Wloga D."/>
            <person name="Gaertig J."/>
            <person name="Frankel J."/>
            <person name="Tsao C.-C."/>
            <person name="Gorovsky M.A."/>
            <person name="Keeling P.J."/>
            <person name="Waller R.F."/>
            <person name="Patron N.J."/>
            <person name="Cherry J.M."/>
            <person name="Stover N.A."/>
            <person name="Krieger C.J."/>
            <person name="del Toro C."/>
            <person name="Ryder H.F."/>
            <person name="Williamson S.C."/>
            <person name="Barbeau R.A."/>
            <person name="Hamilton E.P."/>
            <person name="Orias E."/>
        </authorList>
    </citation>
    <scope>NUCLEOTIDE SEQUENCE [LARGE SCALE GENOMIC DNA]</scope>
    <source>
        <strain evidence="2">SB210</strain>
    </source>
</reference>
<accession>Q231I9</accession>
<organism evidence="1 2">
    <name type="scientific">Tetrahymena thermophila (strain SB210)</name>
    <dbReference type="NCBI Taxonomy" id="312017"/>
    <lineage>
        <taxon>Eukaryota</taxon>
        <taxon>Sar</taxon>
        <taxon>Alveolata</taxon>
        <taxon>Ciliophora</taxon>
        <taxon>Intramacronucleata</taxon>
        <taxon>Oligohymenophorea</taxon>
        <taxon>Hymenostomatida</taxon>
        <taxon>Tetrahymenina</taxon>
        <taxon>Tetrahymenidae</taxon>
        <taxon>Tetrahymena</taxon>
    </lineage>
</organism>
<gene>
    <name evidence="1" type="ORF">TTHERM_00429700</name>
</gene>
<evidence type="ECO:0000313" key="2">
    <source>
        <dbReference type="Proteomes" id="UP000009168"/>
    </source>
</evidence>
<dbReference type="EMBL" id="GG662532">
    <property type="protein sequence ID" value="EAR91050.2"/>
    <property type="molecule type" value="Genomic_DNA"/>
</dbReference>
<keyword evidence="2" id="KW-1185">Reference proteome</keyword>
<protein>
    <submittedName>
        <fullName evidence="1">Uncharacterized protein</fullName>
    </submittedName>
</protein>
<dbReference type="AlphaFoldDB" id="Q231I9"/>
<dbReference type="RefSeq" id="XP_001011295.2">
    <property type="nucleotide sequence ID" value="XM_001011295.2"/>
</dbReference>
<evidence type="ECO:0000313" key="1">
    <source>
        <dbReference type="EMBL" id="EAR91050.2"/>
    </source>
</evidence>
<proteinExistence type="predicted"/>
<dbReference type="KEGG" id="tet:TTHERM_00429700"/>
<sequence length="213" mass="24487">MNDVGAKNRRLMLQQNTVGNIVISQNNEYVDLNQSAFVESQQTSKLYNYQTHNYKSSKQNCNLPFEDDSLPLASQKYQIITQNNKETEPDMSYLGQNQSKIQDQNMTQLNNYIDLKINESKYSQQHREIIEQADAINKINKYITPPPTLIRSQSHHPDILSANQSIFKENNNSSSQKKQKIQLGKSRLTVGMLNNFKSYLIIALPMPIMSKKA</sequence>
<dbReference type="GeneID" id="7842631"/>
<dbReference type="InParanoid" id="Q231I9"/>
<dbReference type="HOGENOM" id="CLU_1032387_0_0_1"/>